<keyword evidence="1" id="KW-0732">Signal</keyword>
<dbReference type="AlphaFoldDB" id="A0A3N0DJQ1"/>
<proteinExistence type="predicted"/>
<evidence type="ECO:0000313" key="3">
    <source>
        <dbReference type="Proteomes" id="UP000277094"/>
    </source>
</evidence>
<organism evidence="2 3">
    <name type="scientific">Nocardioides marmorisolisilvae</name>
    <dbReference type="NCBI Taxonomy" id="1542737"/>
    <lineage>
        <taxon>Bacteria</taxon>
        <taxon>Bacillati</taxon>
        <taxon>Actinomycetota</taxon>
        <taxon>Actinomycetes</taxon>
        <taxon>Propionibacteriales</taxon>
        <taxon>Nocardioidaceae</taxon>
        <taxon>Nocardioides</taxon>
    </lineage>
</organism>
<evidence type="ECO:0008006" key="4">
    <source>
        <dbReference type="Google" id="ProtNLM"/>
    </source>
</evidence>
<gene>
    <name evidence="2" type="ORF">EFL95_18885</name>
</gene>
<sequence>MKKALPAALGVLVLLLATACGGVKLTKTEQKISKTIATAISKPDDALLSKKDATCVADKFVGDVGEKKLKSAKAVAADDSYNTNGANVDKKTSNAFSKALLDCINEKDALKAYDKTVTTAFEKSTTGVLDDSDVTCFASKFVKTAGVQRLLSSQVITDTGEFNTAGADLDAKTSGNYADAFLGCVDYQKVQAQQVAKSDKTIDAAKLEACFKRTMPISDIKKLIVANQTQSSDATALNAASDKKASACAKSSKK</sequence>
<evidence type="ECO:0000256" key="1">
    <source>
        <dbReference type="SAM" id="SignalP"/>
    </source>
</evidence>
<keyword evidence="3" id="KW-1185">Reference proteome</keyword>
<reference evidence="2 3" key="1">
    <citation type="submission" date="2018-11" db="EMBL/GenBank/DDBJ databases">
        <authorList>
            <person name="Li F."/>
        </authorList>
    </citation>
    <scope>NUCLEOTIDE SEQUENCE [LARGE SCALE GENOMIC DNA]</scope>
    <source>
        <strain evidence="2 3">KIS18-7</strain>
    </source>
</reference>
<dbReference type="OrthoDB" id="9891211at2"/>
<feature type="chain" id="PRO_5018025604" description="Lipoprotein" evidence="1">
    <location>
        <begin position="20"/>
        <end position="254"/>
    </location>
</feature>
<protein>
    <recommendedName>
        <fullName evidence="4">Lipoprotein</fullName>
    </recommendedName>
</protein>
<feature type="signal peptide" evidence="1">
    <location>
        <begin position="1"/>
        <end position="19"/>
    </location>
</feature>
<dbReference type="RefSeq" id="WP_123235661.1">
    <property type="nucleotide sequence ID" value="NZ_RJSG01000006.1"/>
</dbReference>
<accession>A0A3N0DJQ1</accession>
<name>A0A3N0DJQ1_9ACTN</name>
<dbReference type="EMBL" id="RJSG01000006">
    <property type="protein sequence ID" value="RNL75473.1"/>
    <property type="molecule type" value="Genomic_DNA"/>
</dbReference>
<comment type="caution">
    <text evidence="2">The sequence shown here is derived from an EMBL/GenBank/DDBJ whole genome shotgun (WGS) entry which is preliminary data.</text>
</comment>
<evidence type="ECO:0000313" key="2">
    <source>
        <dbReference type="EMBL" id="RNL75473.1"/>
    </source>
</evidence>
<dbReference type="Proteomes" id="UP000277094">
    <property type="component" value="Unassembled WGS sequence"/>
</dbReference>
<dbReference type="PROSITE" id="PS51257">
    <property type="entry name" value="PROKAR_LIPOPROTEIN"/>
    <property type="match status" value="1"/>
</dbReference>